<evidence type="ECO:0000313" key="2">
    <source>
        <dbReference type="Proteomes" id="UP001064297"/>
    </source>
</evidence>
<organism evidence="1 2">
    <name type="scientific">Gordonia phage ObLaDi</name>
    <dbReference type="NCBI Taxonomy" id="2978487"/>
    <lineage>
        <taxon>Viruses</taxon>
        <taxon>Duplodnaviria</taxon>
        <taxon>Heunggongvirae</taxon>
        <taxon>Uroviricota</taxon>
        <taxon>Caudoviricetes</taxon>
        <taxon>Kruegerviridae</taxon>
        <taxon>Cafassovirus</taxon>
        <taxon>Cafassovirus obladi</taxon>
    </lineage>
</organism>
<accession>A0A977KLU7</accession>
<dbReference type="EMBL" id="OP297535">
    <property type="protein sequence ID" value="UXE03870.1"/>
    <property type="molecule type" value="Genomic_DNA"/>
</dbReference>
<dbReference type="Proteomes" id="UP001064297">
    <property type="component" value="Segment"/>
</dbReference>
<sequence length="131" mass="14793">MAATCSDCGEHVYTDSFGNTWWTRDSGEGFGSDGHAHDAAGPEDYDAPFTLGELEFYYTVVEGCREGAQCAWLTDLGEVARGTLRGFPYPIGHNDDIRLVTVRITTRTGFEREVTMADLYRRKLREFRIRL</sequence>
<protein>
    <submittedName>
        <fullName evidence="1">Uncharacterized protein</fullName>
    </submittedName>
</protein>
<proteinExistence type="predicted"/>
<keyword evidence="2" id="KW-1185">Reference proteome</keyword>
<evidence type="ECO:0000313" key="1">
    <source>
        <dbReference type="EMBL" id="UXE03870.1"/>
    </source>
</evidence>
<gene>
    <name evidence="1" type="primary">147</name>
    <name evidence="1" type="ORF">SEA_OBLADI_147</name>
</gene>
<name>A0A977KLU7_9CAUD</name>
<reference evidence="1" key="1">
    <citation type="submission" date="2022-08" db="EMBL/GenBank/DDBJ databases">
        <authorList>
            <person name="Abuwarda M.A."/>
            <person name="Alvarez A."/>
            <person name="Batteikh M."/>
            <person name="Baughman A.P."/>
            <person name="Chavez V."/>
            <person name="Cheng C."/>
            <person name="Cosentino E.J."/>
            <person name="Di Blasi D.L."/>
            <person name="Dooley N.L."/>
            <person name="Empson B.M."/>
            <person name="Erfanian K."/>
            <person name="Esparza P.D."/>
            <person name="Fleming H.S."/>
            <person name="Ghannam M.S."/>
            <person name="Gibbons A.C."/>
            <person name="Gonzalez C."/>
            <person name="Huq N.E."/>
            <person name="Jin K."/>
            <person name="Kamarzar M."/>
            <person name="Khaine A."/>
            <person name="Krug K.R."/>
            <person name="Lee A."/>
            <person name="Liao S."/>
            <person name="Light I."/>
            <person name="Ma Y."/>
            <person name="Magaling J.M."/>
            <person name="McLinden K.C."/>
            <person name="Melkote A."/>
            <person name="Montoya Serpas C.A."/>
            <person name="Niazmandi K."/>
            <person name="Ostroske E.C."/>
            <person name="Paek B.H."/>
            <person name="Rajiv S."/>
            <person name="Santos C.E."/>
            <person name="Semaan S.A."/>
            <person name="Senthilvelan J."/>
            <person name="Sheppy T.E."/>
            <person name="Stephenson J.C."/>
            <person name="Tenney M.E."/>
            <person name="Teoh N."/>
            <person name="Thorp J.P."/>
            <person name="Turon Font G."/>
            <person name="Uvarov E.V."/>
            <person name="Verpukhovskiy P."/>
            <person name="Wang J."/>
            <person name="Whang A.Y."/>
            <person name="Wright N.E."/>
            <person name="Wu M."/>
            <person name="Zhuang C."/>
            <person name="Bruns J.A."/>
            <person name="Chai A.E."/>
            <person name="Parikh H."/>
            <person name="Zorawik M."/>
            <person name="Garza D.R."/>
            <person name="Ngo R.T."/>
            <person name="Reddi K."/>
            <person name="Garcia-Vedrenne A.E."/>
            <person name="Freise A.C."/>
            <person name="Balish M.F."/>
            <person name="Garlena R.A."/>
            <person name="Russell D.A."/>
            <person name="Jacobs-Sera D."/>
            <person name="Hatfull G.F."/>
        </authorList>
    </citation>
    <scope>NUCLEOTIDE SEQUENCE</scope>
</reference>